<evidence type="ECO:0000256" key="5">
    <source>
        <dbReference type="SAM" id="SignalP"/>
    </source>
</evidence>
<dbReference type="InterPro" id="IPR050490">
    <property type="entry name" value="Bact_solute-bd_prot1"/>
</dbReference>
<reference evidence="6" key="1">
    <citation type="submission" date="2022-01" db="EMBL/GenBank/DDBJ databases">
        <title>Novel bile acid biosynthetic pathways are enriched in the microbiome of centenarians.</title>
        <authorList>
            <person name="Sato Y."/>
            <person name="Atarashi K."/>
            <person name="Plichta R.D."/>
            <person name="Arai Y."/>
            <person name="Sasajima S."/>
            <person name="Kearney M.S."/>
            <person name="Suda W."/>
            <person name="Takeshita K."/>
            <person name="Sasaki T."/>
            <person name="Okamoto S."/>
            <person name="Skelly N.A."/>
            <person name="Okamura Y."/>
            <person name="Vlamakis H."/>
            <person name="Li Y."/>
            <person name="Tanoue T."/>
            <person name="Takei H."/>
            <person name="Nittono H."/>
            <person name="Narushima S."/>
            <person name="Irie J."/>
            <person name="Itoh H."/>
            <person name="Moriya K."/>
            <person name="Sugiura Y."/>
            <person name="Suematsu M."/>
            <person name="Moritoki N."/>
            <person name="Shibata S."/>
            <person name="Littman R.D."/>
            <person name="Fischbach A.M."/>
            <person name="Uwamino Y."/>
            <person name="Inoue T."/>
            <person name="Honda A."/>
            <person name="Hattori M."/>
            <person name="Murai T."/>
            <person name="Xavier J.R."/>
            <person name="Hirose N."/>
            <person name="Honda K."/>
        </authorList>
    </citation>
    <scope>NUCLEOTIDE SEQUENCE</scope>
    <source>
        <strain evidence="6">CE91-St55</strain>
    </source>
</reference>
<dbReference type="RefSeq" id="WP_195521940.1">
    <property type="nucleotide sequence ID" value="NZ_BQNJ01000002.1"/>
</dbReference>
<comment type="caution">
    <text evidence="6">The sequence shown here is derived from an EMBL/GenBank/DDBJ whole genome shotgun (WGS) entry which is preliminary data.</text>
</comment>
<dbReference type="Proteomes" id="UP001055091">
    <property type="component" value="Unassembled WGS sequence"/>
</dbReference>
<comment type="subcellular location">
    <subcellularLocation>
        <location evidence="1">Cell envelope</location>
    </subcellularLocation>
</comment>
<dbReference type="EMBL" id="BQNJ01000002">
    <property type="protein sequence ID" value="GKH03697.1"/>
    <property type="molecule type" value="Genomic_DNA"/>
</dbReference>
<evidence type="ECO:0000256" key="2">
    <source>
        <dbReference type="ARBA" id="ARBA00008520"/>
    </source>
</evidence>
<evidence type="ECO:0000313" key="6">
    <source>
        <dbReference type="EMBL" id="GKH03697.1"/>
    </source>
</evidence>
<evidence type="ECO:0000256" key="4">
    <source>
        <dbReference type="ARBA" id="ARBA00022729"/>
    </source>
</evidence>
<protein>
    <recommendedName>
        <fullName evidence="8">Carbohydrate ABC transporter substrate-binding protein</fullName>
    </recommendedName>
</protein>
<dbReference type="PANTHER" id="PTHR43649">
    <property type="entry name" value="ARABINOSE-BINDING PROTEIN-RELATED"/>
    <property type="match status" value="1"/>
</dbReference>
<dbReference type="AlphaFoldDB" id="A0AA37NMS7"/>
<keyword evidence="3" id="KW-0813">Transport</keyword>
<dbReference type="Pfam" id="PF01547">
    <property type="entry name" value="SBP_bac_1"/>
    <property type="match status" value="1"/>
</dbReference>
<dbReference type="Gene3D" id="3.40.190.10">
    <property type="entry name" value="Periplasmic binding protein-like II"/>
    <property type="match status" value="2"/>
</dbReference>
<gene>
    <name evidence="6" type="ORF">CE91St55_56780</name>
</gene>
<evidence type="ECO:0000256" key="1">
    <source>
        <dbReference type="ARBA" id="ARBA00004196"/>
    </source>
</evidence>
<comment type="similarity">
    <text evidence="2">Belongs to the bacterial solute-binding protein 1 family.</text>
</comment>
<name>A0AA37NMS7_9FIRM</name>
<dbReference type="SUPFAM" id="SSF53850">
    <property type="entry name" value="Periplasmic binding protein-like II"/>
    <property type="match status" value="1"/>
</dbReference>
<organism evidence="6 7">
    <name type="scientific">Hungatella hathewayi</name>
    <dbReference type="NCBI Taxonomy" id="154046"/>
    <lineage>
        <taxon>Bacteria</taxon>
        <taxon>Bacillati</taxon>
        <taxon>Bacillota</taxon>
        <taxon>Clostridia</taxon>
        <taxon>Lachnospirales</taxon>
        <taxon>Lachnospiraceae</taxon>
        <taxon>Hungatella</taxon>
    </lineage>
</organism>
<keyword evidence="4 5" id="KW-0732">Signal</keyword>
<dbReference type="PROSITE" id="PS51257">
    <property type="entry name" value="PROKAR_LIPOPROTEIN"/>
    <property type="match status" value="1"/>
</dbReference>
<evidence type="ECO:0008006" key="8">
    <source>
        <dbReference type="Google" id="ProtNLM"/>
    </source>
</evidence>
<evidence type="ECO:0000256" key="3">
    <source>
        <dbReference type="ARBA" id="ARBA00022448"/>
    </source>
</evidence>
<dbReference type="GO" id="GO:0030313">
    <property type="term" value="C:cell envelope"/>
    <property type="evidence" value="ECO:0007669"/>
    <property type="project" value="UniProtKB-SubCell"/>
</dbReference>
<accession>A0AA37NMS7</accession>
<dbReference type="PANTHER" id="PTHR43649:SF31">
    <property type="entry name" value="SN-GLYCEROL-3-PHOSPHATE-BINDING PERIPLASMIC PROTEIN UGPB"/>
    <property type="match status" value="1"/>
</dbReference>
<feature type="chain" id="PRO_5041330521" description="Carbohydrate ABC transporter substrate-binding protein" evidence="5">
    <location>
        <begin position="27"/>
        <end position="430"/>
    </location>
</feature>
<proteinExistence type="inferred from homology"/>
<evidence type="ECO:0000313" key="7">
    <source>
        <dbReference type="Proteomes" id="UP001055091"/>
    </source>
</evidence>
<dbReference type="InterPro" id="IPR006059">
    <property type="entry name" value="SBP"/>
</dbReference>
<feature type="signal peptide" evidence="5">
    <location>
        <begin position="1"/>
        <end position="26"/>
    </location>
</feature>
<sequence>MKRRIKTGLITAGIILGLIGCGSQNAERDAADLPAEPGIVLTVSMPSSEWGGYGKELEKLYQKDHPEIERIEWNLVDRSMYSDLLRVSLASQKLPDIICVGFEGSMEEWKDHLLPLEDLTSLEKLPMPYRTMGSLEGTVYSVPIQIQGIGIAYNRKLLKAAGWDRFPVTKSEFEQLCTDLEDQEIKPMMNHYKETLLTMANNLFMLPAMAADNPAAYMESLLEEERQQEYEENWQALADYFDLTLRFGNRDSLTTGAPTARDYFFIEKYAMLNDEGSWLAPVLAKSKPVLEKDISIGAIPLYEEAERNKLIVEVQALSVVKSSRHPEEAGEFLYWLATSEEASRYLKETMGCLPVMDMNDESLEGLSPLAAEVKKSINEGETALDVVNCLPGELKNKSAELWGFYLTGDLSREEVLQDYQSLWKDYMKHN</sequence>